<evidence type="ECO:0000256" key="1">
    <source>
        <dbReference type="ARBA" id="ARBA00004198"/>
    </source>
</evidence>
<keyword evidence="10" id="KW-0675">Receptor</keyword>
<feature type="domain" description="VPS10" evidence="19">
    <location>
        <begin position="49"/>
        <end position="690"/>
    </location>
</feature>
<feature type="chain" id="PRO_5034339237" description="Vacuolar protein sorting/targeting protein 10" evidence="18">
    <location>
        <begin position="25"/>
        <end position="1438"/>
    </location>
</feature>
<evidence type="ECO:0000256" key="8">
    <source>
        <dbReference type="ARBA" id="ARBA00023034"/>
    </source>
</evidence>
<dbReference type="Gene3D" id="3.30.60.270">
    <property type="match status" value="2"/>
</dbReference>
<sequence>MILRLRAAALLFYLYFLLLSSSWAQKPSHSLATFENLPTRLVFFDDTTSVVYFDSVEGNIYVSQDEGKSWNIADGIPKHEALMFIEHPFNNQYGFVLTAGKRHYRTEDRGKTWRPFDVPVKPSFATKPLSFHAKKPGYILYQGTDCDKDGWGAICHDETYYTTEAFSSDARLLFRDSARCQFAHSSVAFKHEAHDDLIYCVGFDANAGDRSLSSSRLFSSTDFFQTEKKIEDLGMGEENARGVFAFAIVSKFAVVAMKDVSTHSTGDMHLYVTVDTKSWGKAQFPHASFVQLRENAYTIVESTIHSLAVDVLHDTGAVGTLFVSDSNGKYFVESLKDTNRNEMDYLDYEPIYGGEGVGIGHVISNAEVVEGRHAPKQLRSKITYDDGRTWSPLNAPSTQVNGDRVGCNTADLDECSLHLHSVTSSHNFGRIFSSPAPGLVMGVGSIGKALAPYEECDLFLSRDAGLTWKMVQRDPHVYEFGDSGSIIVAINDEDGTDRVSYSLDMGDTWNTYQLPVRLRAKALVTLPNSTSQKFLLSAQVARHDQTNEIGRYVLIHLDFADIRDRKCDEADFEKWYTRARNSECLMGHKQWYKRRKPSANCYVGAKFEDPVGYEDNCECSDIDFECDYNFVRSGHQCEPSGPEHIPAGVCAVPSQTYMGPSGWRKIPGNTCEGGKKKDEPVEKDCSQAQPAEGQIAHRIHEFPSTVAQQAYFRDSKTILVRLVDGSIWLSRNEGFTWVQVEEGERFVAFYHHPYSNDRAYLLTRNDYFYTTTDFGRSWNRRNTPSPPNTFRAQVLRFQPRSDNLIWVGNVDCEDGSISKCHAEAHYSTDNGHGWNFVEKFVVNCAWTVDTKLSADPTEIICESYSIKQGSQRMMSAENRLELVEGKEFFRKKQKLFDEVVGFAKFSEYLVVAEMSPFRQSLELQVSLDGVNFAPGMFPPGMGPDSHAYTVLESSTNSLFLHKTTSEPPFPYWGNILKSNSNGTYFILAAENVNRDERGYVDFEKMIGLDGIALVNVVANPLEASMTGRKSLRTKITHNDGSTWKYLKPPQKDSLGNPYPCGTTSCNLHVHGYSGRTDPRATYSSHSVVGLIMAVGNVGEELIGYTSSDTFMSRDGGFNWDEVHKEAHLWEFGDSGSILIMANDKGPTDHVIYSTDQGLTWREYQFSSDEKVRVRFIATVASATSRRFVLFGEYPSHGRKTVAVHIDFSALINRKCACVLDPDNSQTDDFEFWSPSEERDQSCLFGHRTLYHRRLRDAQCYVGGQKLKDPEVQDNCPCTETDFECEFNYVRNSNNKCELVPGMQPLPDDPDSQCASGADYWYERTAYRKIPYSSCEGGDTRDHGLAHPCSDTGGHSWLFWCTVILILVAFTGLVGMWYYRKSGMARGTIQLPPDDPSFPWWNRLRLGRISLSFGYSTRRGYRNLPADEDAQILRFHDEE</sequence>
<name>A0A8H5D7E2_9AGAR</name>
<dbReference type="GO" id="GO:0006623">
    <property type="term" value="P:protein targeting to vacuole"/>
    <property type="evidence" value="ECO:0007669"/>
    <property type="project" value="TreeGrafter"/>
</dbReference>
<proteinExistence type="inferred from homology"/>
<dbReference type="InterPro" id="IPR006581">
    <property type="entry name" value="VPS10"/>
</dbReference>
<dbReference type="Pfam" id="PF15902">
    <property type="entry name" value="Sortilin-Vps10"/>
    <property type="match status" value="2"/>
</dbReference>
<evidence type="ECO:0000256" key="10">
    <source>
        <dbReference type="ARBA" id="ARBA00023170"/>
    </source>
</evidence>
<dbReference type="GO" id="GO:0016020">
    <property type="term" value="C:membrane"/>
    <property type="evidence" value="ECO:0007669"/>
    <property type="project" value="InterPro"/>
</dbReference>
<keyword evidence="21" id="KW-1185">Reference proteome</keyword>
<evidence type="ECO:0000256" key="4">
    <source>
        <dbReference type="ARBA" id="ARBA00022692"/>
    </source>
</evidence>
<feature type="transmembrane region" description="Helical" evidence="17">
    <location>
        <begin position="1356"/>
        <end position="1378"/>
    </location>
</feature>
<dbReference type="Gene3D" id="2.10.70.80">
    <property type="match status" value="2"/>
</dbReference>
<dbReference type="GO" id="GO:0005794">
    <property type="term" value="C:Golgi apparatus"/>
    <property type="evidence" value="ECO:0007669"/>
    <property type="project" value="UniProtKB-SubCell"/>
</dbReference>
<evidence type="ECO:0000256" key="18">
    <source>
        <dbReference type="SAM" id="SignalP"/>
    </source>
</evidence>
<comment type="similarity">
    <text evidence="2">Belongs to the VPS10-related sortilin family.</text>
</comment>
<protein>
    <recommendedName>
        <fullName evidence="3">Vacuolar protein sorting/targeting protein 10</fullName>
    </recommendedName>
    <alternativeName>
        <fullName evidence="14">Carboxypeptidase Y receptor</fullName>
    </alternativeName>
    <alternativeName>
        <fullName evidence="13 15">Sortilin VPS10</fullName>
    </alternativeName>
</protein>
<dbReference type="GO" id="GO:0006896">
    <property type="term" value="P:Golgi to vacuole transport"/>
    <property type="evidence" value="ECO:0007669"/>
    <property type="project" value="TreeGrafter"/>
</dbReference>
<dbReference type="Proteomes" id="UP000559256">
    <property type="component" value="Unassembled WGS sequence"/>
</dbReference>
<dbReference type="OrthoDB" id="443634at2759"/>
<gene>
    <name evidence="20" type="ORF">D9758_011247</name>
</gene>
<evidence type="ECO:0000313" key="20">
    <source>
        <dbReference type="EMBL" id="KAF5354534.1"/>
    </source>
</evidence>
<feature type="signal peptide" evidence="18">
    <location>
        <begin position="1"/>
        <end position="24"/>
    </location>
</feature>
<dbReference type="SUPFAM" id="SSF50939">
    <property type="entry name" value="Sialidases"/>
    <property type="match status" value="1"/>
</dbReference>
<evidence type="ECO:0000256" key="17">
    <source>
        <dbReference type="SAM" id="Phobius"/>
    </source>
</evidence>
<dbReference type="InterPro" id="IPR015943">
    <property type="entry name" value="WD40/YVTN_repeat-like_dom_sf"/>
</dbReference>
<dbReference type="FunFam" id="2.10.70.80:FF:000001">
    <property type="entry name" value="Sortilin-related VPS10 domain-containing receptor 1"/>
    <property type="match status" value="1"/>
</dbReference>
<keyword evidence="7 17" id="KW-1133">Transmembrane helix</keyword>
<evidence type="ECO:0000256" key="5">
    <source>
        <dbReference type="ARBA" id="ARBA00022729"/>
    </source>
</evidence>
<evidence type="ECO:0000256" key="11">
    <source>
        <dbReference type="ARBA" id="ARBA00023180"/>
    </source>
</evidence>
<evidence type="ECO:0000256" key="3">
    <source>
        <dbReference type="ARBA" id="ARBA00015369"/>
    </source>
</evidence>
<organism evidence="20 21">
    <name type="scientific">Tetrapyrgos nigripes</name>
    <dbReference type="NCBI Taxonomy" id="182062"/>
    <lineage>
        <taxon>Eukaryota</taxon>
        <taxon>Fungi</taxon>
        <taxon>Dikarya</taxon>
        <taxon>Basidiomycota</taxon>
        <taxon>Agaricomycotina</taxon>
        <taxon>Agaricomycetes</taxon>
        <taxon>Agaricomycetidae</taxon>
        <taxon>Agaricales</taxon>
        <taxon>Marasmiineae</taxon>
        <taxon>Marasmiaceae</taxon>
        <taxon>Tetrapyrgos</taxon>
    </lineage>
</organism>
<keyword evidence="8" id="KW-0333">Golgi apparatus</keyword>
<evidence type="ECO:0000256" key="12">
    <source>
        <dbReference type="ARBA" id="ARBA00025569"/>
    </source>
</evidence>
<dbReference type="InterPro" id="IPR050310">
    <property type="entry name" value="VPS10-sortilin"/>
</dbReference>
<evidence type="ECO:0000259" key="19">
    <source>
        <dbReference type="SMART" id="SM00602"/>
    </source>
</evidence>
<evidence type="ECO:0000256" key="9">
    <source>
        <dbReference type="ARBA" id="ARBA00023136"/>
    </source>
</evidence>
<keyword evidence="4 17" id="KW-0812">Transmembrane</keyword>
<evidence type="ECO:0000256" key="16">
    <source>
        <dbReference type="ARBA" id="ARBA00046293"/>
    </source>
</evidence>
<dbReference type="InterPro" id="IPR031778">
    <property type="entry name" value="Sortilin_N"/>
</dbReference>
<dbReference type="FunFam" id="3.30.60.270:FF:000005">
    <property type="entry name" value="Sortilin"/>
    <property type="match status" value="2"/>
</dbReference>
<evidence type="ECO:0000256" key="6">
    <source>
        <dbReference type="ARBA" id="ARBA00022737"/>
    </source>
</evidence>
<reference evidence="20 21" key="1">
    <citation type="journal article" date="2020" name="ISME J.">
        <title>Uncovering the hidden diversity of litter-decomposition mechanisms in mushroom-forming fungi.</title>
        <authorList>
            <person name="Floudas D."/>
            <person name="Bentzer J."/>
            <person name="Ahren D."/>
            <person name="Johansson T."/>
            <person name="Persson P."/>
            <person name="Tunlid A."/>
        </authorList>
    </citation>
    <scope>NUCLEOTIDE SEQUENCE [LARGE SCALE GENOMIC DNA]</scope>
    <source>
        <strain evidence="20 21">CBS 291.85</strain>
    </source>
</reference>
<keyword evidence="5 18" id="KW-0732">Signal</keyword>
<dbReference type="SUPFAM" id="SSF110296">
    <property type="entry name" value="Oligoxyloglucan reducing end-specific cellobiohydrolase"/>
    <property type="match status" value="2"/>
</dbReference>
<keyword evidence="9 17" id="KW-0472">Membrane</keyword>
<dbReference type="InterPro" id="IPR036278">
    <property type="entry name" value="Sialidase_sf"/>
</dbReference>
<dbReference type="SMART" id="SM00602">
    <property type="entry name" value="VPS10"/>
    <property type="match status" value="2"/>
</dbReference>
<keyword evidence="6" id="KW-0677">Repeat</keyword>
<dbReference type="InterPro" id="IPR031777">
    <property type="entry name" value="Sortilin_C"/>
</dbReference>
<dbReference type="GO" id="GO:0006895">
    <property type="term" value="P:Golgi to endosome transport"/>
    <property type="evidence" value="ECO:0007669"/>
    <property type="project" value="TreeGrafter"/>
</dbReference>
<dbReference type="Gene3D" id="2.130.10.10">
    <property type="entry name" value="YVTN repeat-like/Quinoprotein amine dehydrogenase"/>
    <property type="match status" value="2"/>
</dbReference>
<dbReference type="GO" id="GO:0005829">
    <property type="term" value="C:cytosol"/>
    <property type="evidence" value="ECO:0007669"/>
    <property type="project" value="GOC"/>
</dbReference>
<dbReference type="Gene3D" id="2.120.10.10">
    <property type="match status" value="1"/>
</dbReference>
<comment type="function">
    <text evidence="12">Functions as a sorting receptor in the Golgi compartment required for the intracellular sorting and delivery of soluble vacuolar proteins, like carboxypeptidase Y (CPY) and proteinase A. Executes multiple rounds of sorting by cycling between the late Golgi and a prevacuolar endosome-like compartment.</text>
</comment>
<dbReference type="PANTHER" id="PTHR12106:SF27">
    <property type="entry name" value="SORTILIN-RELATED RECEPTOR"/>
    <property type="match status" value="1"/>
</dbReference>
<accession>A0A8H5D7E2</accession>
<evidence type="ECO:0000256" key="14">
    <source>
        <dbReference type="ARBA" id="ARBA00031354"/>
    </source>
</evidence>
<dbReference type="Pfam" id="PF15901">
    <property type="entry name" value="Sortilin_C"/>
    <property type="match status" value="2"/>
</dbReference>
<feature type="domain" description="VPS10" evidence="19">
    <location>
        <begin position="716"/>
        <end position="1355"/>
    </location>
</feature>
<evidence type="ECO:0000256" key="13">
    <source>
        <dbReference type="ARBA" id="ARBA00031250"/>
    </source>
</evidence>
<evidence type="ECO:0000256" key="2">
    <source>
        <dbReference type="ARBA" id="ARBA00008251"/>
    </source>
</evidence>
<evidence type="ECO:0000313" key="21">
    <source>
        <dbReference type="Proteomes" id="UP000559256"/>
    </source>
</evidence>
<dbReference type="PANTHER" id="PTHR12106">
    <property type="entry name" value="SORTILIN RELATED"/>
    <property type="match status" value="1"/>
</dbReference>
<comment type="subcellular location">
    <subcellularLocation>
        <location evidence="1">Golgi apparatus</location>
        <location evidence="1">trans-Golgi network membrane</location>
    </subcellularLocation>
    <subcellularLocation>
        <location evidence="16">Prevacuolar compartment membrane</location>
    </subcellularLocation>
</comment>
<evidence type="ECO:0000256" key="7">
    <source>
        <dbReference type="ARBA" id="ARBA00022989"/>
    </source>
</evidence>
<comment type="caution">
    <text evidence="20">The sequence shown here is derived from an EMBL/GenBank/DDBJ whole genome shotgun (WGS) entry which is preliminary data.</text>
</comment>
<evidence type="ECO:0000256" key="15">
    <source>
        <dbReference type="ARBA" id="ARBA00031902"/>
    </source>
</evidence>
<dbReference type="EMBL" id="JAACJM010000058">
    <property type="protein sequence ID" value="KAF5354534.1"/>
    <property type="molecule type" value="Genomic_DNA"/>
</dbReference>
<keyword evidence="11" id="KW-0325">Glycoprotein</keyword>